<evidence type="ECO:0000313" key="2">
    <source>
        <dbReference type="Proteomes" id="UP000502894"/>
    </source>
</evidence>
<reference evidence="1" key="1">
    <citation type="journal article" date="2020" name="Microbiol. Resour. Announc.">
        <title>Complete Genome Sequence of Novel Psychrotolerant Legionella Strain TUM19329, Isolated from Antarctic Lake Sediment.</title>
        <authorList>
            <person name="Shimada S."/>
            <person name="Nakai R."/>
            <person name="Aoki K."/>
            <person name="Shimoeda N."/>
            <person name="Ohno G."/>
            <person name="Miyazaki Y."/>
            <person name="Kudoh S."/>
            <person name="Imura S."/>
            <person name="Watanabe K."/>
            <person name="Ishii Y."/>
            <person name="Tateda K."/>
        </authorList>
    </citation>
    <scope>NUCLEOTIDE SEQUENCE [LARGE SCALE GENOMIC DNA]</scope>
    <source>
        <strain evidence="1">TUM19329</strain>
    </source>
</reference>
<proteinExistence type="predicted"/>
<sequence length="87" mass="9976">MLDNQDGGALERFTARLWQSVYGRYNQWVKKGNSNGILEILKKRWRSRMAYDGWWYRSSTSAGAIGGQKYQALGRCRGGFSSKIHAK</sequence>
<dbReference type="EMBL" id="AP022839">
    <property type="protein sequence ID" value="BCA94934.1"/>
    <property type="molecule type" value="Genomic_DNA"/>
</dbReference>
<accession>A0A6F8T2M6</accession>
<dbReference type="Proteomes" id="UP000502894">
    <property type="component" value="Chromosome"/>
</dbReference>
<name>A0A6F8T2M6_9GAMM</name>
<organism evidence="1 2">
    <name type="scientific">Legionella antarctica</name>
    <dbReference type="NCBI Taxonomy" id="2708020"/>
    <lineage>
        <taxon>Bacteria</taxon>
        <taxon>Pseudomonadati</taxon>
        <taxon>Pseudomonadota</taxon>
        <taxon>Gammaproteobacteria</taxon>
        <taxon>Legionellales</taxon>
        <taxon>Legionellaceae</taxon>
        <taxon>Legionella</taxon>
    </lineage>
</organism>
<evidence type="ECO:0000313" key="1">
    <source>
        <dbReference type="EMBL" id="BCA94934.1"/>
    </source>
</evidence>
<protein>
    <submittedName>
        <fullName evidence="1">Uncharacterized protein</fullName>
    </submittedName>
</protein>
<gene>
    <name evidence="1" type="ORF">TUM19329_12950</name>
</gene>
<dbReference type="KEGG" id="lant:TUM19329_12950"/>
<dbReference type="AlphaFoldDB" id="A0A6F8T2M6"/>
<keyword evidence="2" id="KW-1185">Reference proteome</keyword>